<dbReference type="GO" id="GO:0006361">
    <property type="term" value="P:transcription initiation at RNA polymerase I promoter"/>
    <property type="evidence" value="ECO:0007669"/>
    <property type="project" value="InterPro"/>
</dbReference>
<name>A0A067QXA9_ZOONE</name>
<dbReference type="eggNOG" id="KOG2434">
    <property type="taxonomic scope" value="Eukaryota"/>
</dbReference>
<accession>A0A067QXA9</accession>
<dbReference type="Pfam" id="PF05327">
    <property type="entry name" value="RRN3"/>
    <property type="match status" value="1"/>
</dbReference>
<evidence type="ECO:0000313" key="3">
    <source>
        <dbReference type="Proteomes" id="UP000027135"/>
    </source>
</evidence>
<feature type="non-terminal residue" evidence="2">
    <location>
        <position position="529"/>
    </location>
</feature>
<dbReference type="GO" id="GO:0005634">
    <property type="term" value="C:nucleus"/>
    <property type="evidence" value="ECO:0007669"/>
    <property type="project" value="TreeGrafter"/>
</dbReference>
<dbReference type="PANTHER" id="PTHR12790:SF0">
    <property type="entry name" value="RNA POLYMERASE I-SPECIFIC TRANSCRIPTION INITIATION FACTOR RRN3-RELATED"/>
    <property type="match status" value="1"/>
</dbReference>
<dbReference type="FunCoup" id="A0A067QXA9">
    <property type="interactions" value="1546"/>
</dbReference>
<protein>
    <recommendedName>
        <fullName evidence="4">RNA polymerase I-specific transcription initiation factor RRN3</fullName>
    </recommendedName>
</protein>
<dbReference type="Proteomes" id="UP000027135">
    <property type="component" value="Unassembled WGS sequence"/>
</dbReference>
<reference evidence="2 3" key="1">
    <citation type="journal article" date="2014" name="Nat. Commun.">
        <title>Molecular traces of alternative social organization in a termite genome.</title>
        <authorList>
            <person name="Terrapon N."/>
            <person name="Li C."/>
            <person name="Robertson H.M."/>
            <person name="Ji L."/>
            <person name="Meng X."/>
            <person name="Booth W."/>
            <person name="Chen Z."/>
            <person name="Childers C.P."/>
            <person name="Glastad K.M."/>
            <person name="Gokhale K."/>
            <person name="Gowin J."/>
            <person name="Gronenberg W."/>
            <person name="Hermansen R.A."/>
            <person name="Hu H."/>
            <person name="Hunt B.G."/>
            <person name="Huylmans A.K."/>
            <person name="Khalil S.M."/>
            <person name="Mitchell R.D."/>
            <person name="Munoz-Torres M.C."/>
            <person name="Mustard J.A."/>
            <person name="Pan H."/>
            <person name="Reese J.T."/>
            <person name="Scharf M.E."/>
            <person name="Sun F."/>
            <person name="Vogel H."/>
            <person name="Xiao J."/>
            <person name="Yang W."/>
            <person name="Yang Z."/>
            <person name="Yang Z."/>
            <person name="Zhou J."/>
            <person name="Zhu J."/>
            <person name="Brent C.S."/>
            <person name="Elsik C.G."/>
            <person name="Goodisman M.A."/>
            <person name="Liberles D.A."/>
            <person name="Roe R.M."/>
            <person name="Vargo E.L."/>
            <person name="Vilcinskas A."/>
            <person name="Wang J."/>
            <person name="Bornberg-Bauer E."/>
            <person name="Korb J."/>
            <person name="Zhang G."/>
            <person name="Liebig J."/>
        </authorList>
    </citation>
    <scope>NUCLEOTIDE SEQUENCE [LARGE SCALE GENOMIC DNA]</scope>
    <source>
        <tissue evidence="2">Whole organism</tissue>
    </source>
</reference>
<dbReference type="STRING" id="136037.A0A067QXA9"/>
<dbReference type="OMA" id="VEYTYFR"/>
<organism evidence="2 3">
    <name type="scientific">Zootermopsis nevadensis</name>
    <name type="common">Dampwood termite</name>
    <dbReference type="NCBI Taxonomy" id="136037"/>
    <lineage>
        <taxon>Eukaryota</taxon>
        <taxon>Metazoa</taxon>
        <taxon>Ecdysozoa</taxon>
        <taxon>Arthropoda</taxon>
        <taxon>Hexapoda</taxon>
        <taxon>Insecta</taxon>
        <taxon>Pterygota</taxon>
        <taxon>Neoptera</taxon>
        <taxon>Polyneoptera</taxon>
        <taxon>Dictyoptera</taxon>
        <taxon>Blattodea</taxon>
        <taxon>Blattoidea</taxon>
        <taxon>Termitoidae</taxon>
        <taxon>Termopsidae</taxon>
        <taxon>Zootermopsis</taxon>
    </lineage>
</organism>
<keyword evidence="3" id="KW-1185">Reference proteome</keyword>
<gene>
    <name evidence="2" type="ORF">L798_00940</name>
</gene>
<dbReference type="InParanoid" id="A0A067QXA9"/>
<dbReference type="EMBL" id="KK853247">
    <property type="protein sequence ID" value="KDR09373.1"/>
    <property type="molecule type" value="Genomic_DNA"/>
</dbReference>
<comment type="similarity">
    <text evidence="1">Belongs to the RRN3 family.</text>
</comment>
<evidence type="ECO:0000256" key="1">
    <source>
        <dbReference type="ARBA" id="ARBA00010098"/>
    </source>
</evidence>
<dbReference type="GO" id="GO:0001181">
    <property type="term" value="F:RNA polymerase I general transcription initiation factor activity"/>
    <property type="evidence" value="ECO:0007669"/>
    <property type="project" value="InterPro"/>
</dbReference>
<evidence type="ECO:0008006" key="4">
    <source>
        <dbReference type="Google" id="ProtNLM"/>
    </source>
</evidence>
<proteinExistence type="inferred from homology"/>
<dbReference type="PANTHER" id="PTHR12790">
    <property type="entry name" value="TRANSCRIPTION INITIATION FACTOR IA RRN3"/>
    <property type="match status" value="1"/>
</dbReference>
<sequence>MSVVTASVSGLSSILRSPGIRNGNREQRVRFRLPESLKTVLLDFIDRENVKSYEELIFTIRDGDIQDDDLMRLLTEVQDCISLMDKKLRHFVEALLVSNKTWNESSQYVLLYLLNVQFVCHLEVCAVVSISISLSVGCEDEWTNGVPTEEELLVFGHAHTVLRVLLQVMPMACNILVQVMIKNFPYLRRPSHEQECFVYNMLRVIEYQPRLRLEVLLIIFKRLVALDVYAPKVEVLDHEEAEECFEMDIEEAEANKVSAQVQQLGMRHPIANNLDIAMVQLFMYLHSECHGGEKQLDWERTKQLYHDLVTVFEQVVLSTHATHHVQFLLFYICSFRVTVAESFLNFLWHKVVSPSMPSIVRQSAIMYMGSMLCRASYINISLLKASVAEMSAWVHTYISSQDGLECANSDVRVHSVFYTVCQTLFYVIAFRHHDLVHSKKNLAFLQSLNLTKIVTCRLNPLKVCLPVVAQNFATVTRTYQLAYCYSVLQHNARYSMPVVHQDDKGYAVNRDSTLLDTFFPFDPFVLRRS</sequence>
<dbReference type="InterPro" id="IPR007991">
    <property type="entry name" value="RNA_pol_I_trans_ini_fac_RRN3"/>
</dbReference>
<dbReference type="GO" id="GO:0001042">
    <property type="term" value="F:RNA polymerase I core binding"/>
    <property type="evidence" value="ECO:0007669"/>
    <property type="project" value="TreeGrafter"/>
</dbReference>
<evidence type="ECO:0000313" key="2">
    <source>
        <dbReference type="EMBL" id="KDR09373.1"/>
    </source>
</evidence>
<dbReference type="AlphaFoldDB" id="A0A067QXA9"/>